<accession>A0A2P7PZ60</accession>
<dbReference type="OrthoDB" id="9769193at2"/>
<dbReference type="GO" id="GO:0030313">
    <property type="term" value="C:cell envelope"/>
    <property type="evidence" value="ECO:0007669"/>
    <property type="project" value="UniProtKB-SubCell"/>
</dbReference>
<comment type="similarity">
    <text evidence="2">Belongs to the bacterial solute-binding protein 2 family.</text>
</comment>
<evidence type="ECO:0000256" key="1">
    <source>
        <dbReference type="ARBA" id="ARBA00004196"/>
    </source>
</evidence>
<proteinExistence type="inferred from homology"/>
<protein>
    <submittedName>
        <fullName evidence="6">D-ribose transporter subunit RbsB</fullName>
    </submittedName>
</protein>
<dbReference type="PANTHER" id="PTHR46847">
    <property type="entry name" value="D-ALLOSE-BINDING PERIPLASMIC PROTEIN-RELATED"/>
    <property type="match status" value="1"/>
</dbReference>
<dbReference type="CDD" id="cd06323">
    <property type="entry name" value="PBP1_ribose_binding"/>
    <property type="match status" value="1"/>
</dbReference>
<sequence length="319" mass="33310">MKKKIALLIAAFLVATATLTGCKSNRFVYLEGEKPGKNEQTVEKKDAKDLKIGLSLSTLNNPFFVSVRDGAQKEADKVGAKLIISDARDDAATQSNNMSDLIQQGVDIILVNPVDSDAISTSVSAANEAGIPVIALDRNSEGGKLLSLVASDNVKGGEMAAQFIIDKAGKGANVAQLEGIPGASATNERGKGFENIASKELNVVTSQSADFDRAKGLTVMENILQANSDIKGVFCQNDEMALGALEAISNVGKKDQITVVGFDGTEGAISSVKDGKLDATVAQQPDKIGELGVNAAVEFFAGKTIPANISSPLKLVEKN</sequence>
<evidence type="ECO:0000259" key="5">
    <source>
        <dbReference type="Pfam" id="PF13407"/>
    </source>
</evidence>
<feature type="signal peptide" evidence="4">
    <location>
        <begin position="1"/>
        <end position="20"/>
    </location>
</feature>
<organism evidence="6 7">
    <name type="scientific">Peptostreptococcus russellii</name>
    <dbReference type="NCBI Taxonomy" id="215200"/>
    <lineage>
        <taxon>Bacteria</taxon>
        <taxon>Bacillati</taxon>
        <taxon>Bacillota</taxon>
        <taxon>Clostridia</taxon>
        <taxon>Peptostreptococcales</taxon>
        <taxon>Peptostreptococcaceae</taxon>
        <taxon>Peptostreptococcus</taxon>
    </lineage>
</organism>
<feature type="domain" description="Periplasmic binding protein" evidence="5">
    <location>
        <begin position="52"/>
        <end position="303"/>
    </location>
</feature>
<evidence type="ECO:0000256" key="2">
    <source>
        <dbReference type="ARBA" id="ARBA00007639"/>
    </source>
</evidence>
<dbReference type="Proteomes" id="UP000241434">
    <property type="component" value="Unassembled WGS sequence"/>
</dbReference>
<dbReference type="PROSITE" id="PS51257">
    <property type="entry name" value="PROKAR_LIPOPROTEIN"/>
    <property type="match status" value="1"/>
</dbReference>
<evidence type="ECO:0000313" key="6">
    <source>
        <dbReference type="EMBL" id="PSJ30989.1"/>
    </source>
</evidence>
<dbReference type="AlphaFoldDB" id="A0A2P7PZ60"/>
<feature type="chain" id="PRO_5039671479" evidence="4">
    <location>
        <begin position="21"/>
        <end position="319"/>
    </location>
</feature>
<dbReference type="InterPro" id="IPR025997">
    <property type="entry name" value="SBP_2_dom"/>
</dbReference>
<gene>
    <name evidence="6" type="ORF">UF10_06600</name>
</gene>
<name>A0A2P7PZ60_9FIRM</name>
<evidence type="ECO:0000256" key="4">
    <source>
        <dbReference type="SAM" id="SignalP"/>
    </source>
</evidence>
<comment type="subcellular location">
    <subcellularLocation>
        <location evidence="1">Cell envelope</location>
    </subcellularLocation>
</comment>
<dbReference type="Pfam" id="PF13407">
    <property type="entry name" value="Peripla_BP_4"/>
    <property type="match status" value="1"/>
</dbReference>
<keyword evidence="3 4" id="KW-0732">Signal</keyword>
<reference evidence="6" key="1">
    <citation type="thesis" date="2015" institute="Rutgers" country="The State University of New Jersey, 14 College Farm Rd., New Brunswick, NJ, USA">
        <title>Ammonia toxicity in bacteria and its implications for treatment of and resource recovery from highly nitrogenous organic wastes.</title>
        <authorList>
            <person name="Luther A.K."/>
        </authorList>
    </citation>
    <scope>NUCLEOTIDE SEQUENCE</scope>
    <source>
        <strain evidence="6">RT-10B</strain>
    </source>
</reference>
<dbReference type="GO" id="GO:0030246">
    <property type="term" value="F:carbohydrate binding"/>
    <property type="evidence" value="ECO:0007669"/>
    <property type="project" value="UniProtKB-ARBA"/>
</dbReference>
<dbReference type="PANTHER" id="PTHR46847:SF1">
    <property type="entry name" value="D-ALLOSE-BINDING PERIPLASMIC PROTEIN-RELATED"/>
    <property type="match status" value="1"/>
</dbReference>
<dbReference type="RefSeq" id="WP_106777043.1">
    <property type="nucleotide sequence ID" value="NZ_JBGGGQ010000008.1"/>
</dbReference>
<dbReference type="Gene3D" id="3.40.50.2300">
    <property type="match status" value="2"/>
</dbReference>
<evidence type="ECO:0000313" key="7">
    <source>
        <dbReference type="Proteomes" id="UP000241434"/>
    </source>
</evidence>
<keyword evidence="7" id="KW-1185">Reference proteome</keyword>
<dbReference type="EMBL" id="JYGE01000006">
    <property type="protein sequence ID" value="PSJ30989.1"/>
    <property type="molecule type" value="Genomic_DNA"/>
</dbReference>
<dbReference type="SUPFAM" id="SSF53822">
    <property type="entry name" value="Periplasmic binding protein-like I"/>
    <property type="match status" value="1"/>
</dbReference>
<evidence type="ECO:0000256" key="3">
    <source>
        <dbReference type="ARBA" id="ARBA00022729"/>
    </source>
</evidence>
<comment type="caution">
    <text evidence="6">The sequence shown here is derived from an EMBL/GenBank/DDBJ whole genome shotgun (WGS) entry which is preliminary data.</text>
</comment>
<dbReference type="InterPro" id="IPR028082">
    <property type="entry name" value="Peripla_BP_I"/>
</dbReference>